<evidence type="ECO:0000313" key="2">
    <source>
        <dbReference type="EMBL" id="KAK7888965.1"/>
    </source>
</evidence>
<evidence type="ECO:0008006" key="4">
    <source>
        <dbReference type="Google" id="ProtNLM"/>
    </source>
</evidence>
<reference evidence="3" key="1">
    <citation type="submission" date="2024-04" db="EMBL/GenBank/DDBJ databases">
        <title>Salinicola lusitanus LLJ914,a marine bacterium isolated from the Okinawa Trough.</title>
        <authorList>
            <person name="Li J."/>
        </authorList>
    </citation>
    <scope>NUCLEOTIDE SEQUENCE [LARGE SCALE GENOMIC DNA]</scope>
</reference>
<name>A0AAW0NA79_9GOBI</name>
<sequence>MMDPSRTDVESCALLKHARGCKVTLLVALQNVLLTGCLLSALYVYWISKDKEPEHIVSSVQIFVMGTENTHAKYYSGNISHTNGAAPNGEELKTFPEDVHIWFTPISDIFGNTTVKFEHVKSQNQMDFSDWSRISTKCRGPYVWHMYVCYLSFQGQANGTLELQVAGSTDPVSTVHLQAHDDSQVCRGLQTLTYLSNKEEVTLRLYSENFKIKEMTVGFNYLLSKCDY</sequence>
<dbReference type="Proteomes" id="UP001460270">
    <property type="component" value="Unassembled WGS sequence"/>
</dbReference>
<dbReference type="AlphaFoldDB" id="A0AAW0NA79"/>
<organism evidence="2 3">
    <name type="scientific">Mugilogobius chulae</name>
    <name type="common">yellowstripe goby</name>
    <dbReference type="NCBI Taxonomy" id="88201"/>
    <lineage>
        <taxon>Eukaryota</taxon>
        <taxon>Metazoa</taxon>
        <taxon>Chordata</taxon>
        <taxon>Craniata</taxon>
        <taxon>Vertebrata</taxon>
        <taxon>Euteleostomi</taxon>
        <taxon>Actinopterygii</taxon>
        <taxon>Neopterygii</taxon>
        <taxon>Teleostei</taxon>
        <taxon>Neoteleostei</taxon>
        <taxon>Acanthomorphata</taxon>
        <taxon>Gobiaria</taxon>
        <taxon>Gobiiformes</taxon>
        <taxon>Gobioidei</taxon>
        <taxon>Gobiidae</taxon>
        <taxon>Gobionellinae</taxon>
        <taxon>Mugilogobius</taxon>
    </lineage>
</organism>
<dbReference type="EMBL" id="JBBPFD010000018">
    <property type="protein sequence ID" value="KAK7888965.1"/>
    <property type="molecule type" value="Genomic_DNA"/>
</dbReference>
<accession>A0AAW0NA79</accession>
<evidence type="ECO:0000256" key="1">
    <source>
        <dbReference type="SAM" id="Phobius"/>
    </source>
</evidence>
<comment type="caution">
    <text evidence="2">The sequence shown here is derived from an EMBL/GenBank/DDBJ whole genome shotgun (WGS) entry which is preliminary data.</text>
</comment>
<proteinExistence type="predicted"/>
<protein>
    <recommendedName>
        <fullName evidence="4">TNF family profile domain-containing protein</fullName>
    </recommendedName>
</protein>
<keyword evidence="3" id="KW-1185">Reference proteome</keyword>
<keyword evidence="1" id="KW-0472">Membrane</keyword>
<gene>
    <name evidence="2" type="ORF">WMY93_024525</name>
</gene>
<keyword evidence="1" id="KW-1133">Transmembrane helix</keyword>
<feature type="transmembrane region" description="Helical" evidence="1">
    <location>
        <begin position="23"/>
        <end position="46"/>
    </location>
</feature>
<keyword evidence="1" id="KW-0812">Transmembrane</keyword>
<evidence type="ECO:0000313" key="3">
    <source>
        <dbReference type="Proteomes" id="UP001460270"/>
    </source>
</evidence>